<dbReference type="GO" id="GO:0016646">
    <property type="term" value="F:oxidoreductase activity, acting on the CH-NH group of donors, NAD or NADP as acceptor"/>
    <property type="evidence" value="ECO:0007669"/>
    <property type="project" value="UniProtKB-ARBA"/>
</dbReference>
<evidence type="ECO:0000256" key="2">
    <source>
        <dbReference type="ARBA" id="ARBA00022630"/>
    </source>
</evidence>
<dbReference type="AlphaFoldDB" id="A0A7C2C2J1"/>
<evidence type="ECO:0000256" key="3">
    <source>
        <dbReference type="ARBA" id="ARBA00038054"/>
    </source>
</evidence>
<sequence>MYRAFFYPMRLALLAVGRNFMPMAWWMPASKEPFRFLLAVDRKNHTLSLLRELSEAALAFYPWEERAWVVRAGYLSGGRVDKARRLGVPLRPARCLAHTLVPEGALAVYEMRVSEWPWDGDHTLFMGEVVHVEGSAEAKERPILFLGFRDFATLGERWRFRPGGAKAPPREEKRGEP</sequence>
<dbReference type="InterPro" id="IPR052174">
    <property type="entry name" value="Flavoredoxin"/>
</dbReference>
<organism evidence="5">
    <name type="scientific">Thermus islandicus</name>
    <dbReference type="NCBI Taxonomy" id="540988"/>
    <lineage>
        <taxon>Bacteria</taxon>
        <taxon>Thermotogati</taxon>
        <taxon>Deinococcota</taxon>
        <taxon>Deinococci</taxon>
        <taxon>Thermales</taxon>
        <taxon>Thermaceae</taxon>
        <taxon>Thermus</taxon>
    </lineage>
</organism>
<keyword evidence="2" id="KW-0285">Flavoprotein</keyword>
<comment type="cofactor">
    <cofactor evidence="1">
        <name>FMN</name>
        <dbReference type="ChEBI" id="CHEBI:58210"/>
    </cofactor>
</comment>
<accession>A0A7C2C2J1</accession>
<reference evidence="5" key="1">
    <citation type="journal article" date="2020" name="mSystems">
        <title>Genome- and Community-Level Interaction Insights into Carbon Utilization and Element Cycling Functions of Hydrothermarchaeota in Hydrothermal Sediment.</title>
        <authorList>
            <person name="Zhou Z."/>
            <person name="Liu Y."/>
            <person name="Xu W."/>
            <person name="Pan J."/>
            <person name="Luo Z.H."/>
            <person name="Li M."/>
        </authorList>
    </citation>
    <scope>NUCLEOTIDE SEQUENCE [LARGE SCALE GENOMIC DNA]</scope>
    <source>
        <strain evidence="5">SpSt-246</strain>
    </source>
</reference>
<dbReference type="PANTHER" id="PTHR43567">
    <property type="entry name" value="FLAVOREDOXIN-RELATED-RELATED"/>
    <property type="match status" value="1"/>
</dbReference>
<dbReference type="GO" id="GO:0010181">
    <property type="term" value="F:FMN binding"/>
    <property type="evidence" value="ECO:0007669"/>
    <property type="project" value="InterPro"/>
</dbReference>
<dbReference type="EMBL" id="DSKL01000178">
    <property type="protein sequence ID" value="HEH82213.1"/>
    <property type="molecule type" value="Genomic_DNA"/>
</dbReference>
<evidence type="ECO:0000313" key="5">
    <source>
        <dbReference type="EMBL" id="HEH82213.1"/>
    </source>
</evidence>
<dbReference type="InterPro" id="IPR002563">
    <property type="entry name" value="Flavin_Rdtase-like_dom"/>
</dbReference>
<dbReference type="Gene3D" id="2.30.110.10">
    <property type="entry name" value="Electron Transport, Fmn-binding Protein, Chain A"/>
    <property type="match status" value="1"/>
</dbReference>
<dbReference type="Pfam" id="PF01613">
    <property type="entry name" value="Flavin_Reduct"/>
    <property type="match status" value="1"/>
</dbReference>
<dbReference type="PANTHER" id="PTHR43567:SF1">
    <property type="entry name" value="FLAVOREDOXIN"/>
    <property type="match status" value="1"/>
</dbReference>
<evidence type="ECO:0000259" key="4">
    <source>
        <dbReference type="Pfam" id="PF01613"/>
    </source>
</evidence>
<evidence type="ECO:0000256" key="1">
    <source>
        <dbReference type="ARBA" id="ARBA00001917"/>
    </source>
</evidence>
<comment type="similarity">
    <text evidence="3">Belongs to the flavoredoxin family.</text>
</comment>
<gene>
    <name evidence="5" type="ORF">ENP73_04275</name>
</gene>
<feature type="domain" description="Flavin reductase like" evidence="4">
    <location>
        <begin position="17"/>
        <end position="146"/>
    </location>
</feature>
<comment type="caution">
    <text evidence="5">The sequence shown here is derived from an EMBL/GenBank/DDBJ whole genome shotgun (WGS) entry which is preliminary data.</text>
</comment>
<dbReference type="InterPro" id="IPR012349">
    <property type="entry name" value="Split_barrel_FMN-bd"/>
</dbReference>
<name>A0A7C2C2J1_9DEIN</name>
<protein>
    <submittedName>
        <fullName evidence="5">Flavin reductase family protein</fullName>
    </submittedName>
</protein>
<proteinExistence type="inferred from homology"/>
<dbReference type="SUPFAM" id="SSF50475">
    <property type="entry name" value="FMN-binding split barrel"/>
    <property type="match status" value="1"/>
</dbReference>